<dbReference type="RefSeq" id="WP_336202213.1">
    <property type="nucleotide sequence ID" value="NZ_JBANEI010000001.1"/>
</dbReference>
<dbReference type="Pfam" id="PF00700">
    <property type="entry name" value="Flagellin_C"/>
    <property type="match status" value="1"/>
</dbReference>
<comment type="function">
    <text evidence="4">Flagellin is the subunit protein which polymerizes to form the filaments of bacterial flagella.</text>
</comment>
<dbReference type="Proteomes" id="UP001306592">
    <property type="component" value="Unassembled WGS sequence"/>
</dbReference>
<dbReference type="PANTHER" id="PTHR42792:SF2">
    <property type="entry name" value="FLAGELLIN"/>
    <property type="match status" value="1"/>
</dbReference>
<keyword evidence="7" id="KW-0282">Flagellum</keyword>
<dbReference type="Pfam" id="PF00669">
    <property type="entry name" value="Flagellin_N"/>
    <property type="match status" value="1"/>
</dbReference>
<evidence type="ECO:0000256" key="3">
    <source>
        <dbReference type="ARBA" id="ARBA00023143"/>
    </source>
</evidence>
<dbReference type="Gene3D" id="1.20.1330.10">
    <property type="entry name" value="f41 fragment of flagellin, N-terminal domain"/>
    <property type="match status" value="2"/>
</dbReference>
<keyword evidence="7" id="KW-0969">Cilium</keyword>
<dbReference type="SUPFAM" id="SSF64518">
    <property type="entry name" value="Phase 1 flagellin"/>
    <property type="match status" value="1"/>
</dbReference>
<evidence type="ECO:0000256" key="1">
    <source>
        <dbReference type="ARBA" id="ARBA00005709"/>
    </source>
</evidence>
<keyword evidence="2 4" id="KW-0964">Secreted</keyword>
<dbReference type="InterPro" id="IPR001029">
    <property type="entry name" value="Flagellin_N"/>
</dbReference>
<sequence>MLTLETNVPALMVQQQSLKNSSALDESIRRLSSGMRINSASDDSAGQAIADRFTSQQKGLAQAQRNAADGLSLANTAEGALSEINDRLQRIRELAVQGLSETYSQTDSDAIQAEINLNLKEIDRLNSTASFNGISLLSGSAGRVGLQVGANDNQKIDLDLSRGFSVEQLGLKDLIIRGISGSVTPVNTIIGSASNISLSSASVAVSYSTPTNLTSAQLVRSSNGNMLYIQGNDANGNPAYYPASYDATWYTATASGTVDIGALGSSTLYSDVSRVPARTIPSVSYLDDSGNALNNSPPPTLTESNGQYYIAQNDIYYAADIRFGTSGAVTAQISNASGQPDTDFNPLPTQLTTTPVIDPGTATVTFTDANGNAVASSDARLVKNGSQYMMEVADGSGYFHYYNATLSASSDGSTTSLNVSANSISSQNSFTAVTTVNGTSVVTLDPGNVETRYVDANGASYSDVLRLDVDGNYYMDVHNGNGTVDKTATLVEQKDGTILLKTLQGIGDVQIYFATTLGASTDAATNYTQMSIAEVGSEIRLRNPDDPLATLDRAIGRVDSQRSQLGATANRLTSVQSVQSATATNLAMARSRIEDADYALEVSALTHAQILQQSGSTLLSKVMTMTPQMVLSLLEG</sequence>
<comment type="similarity">
    <text evidence="1 4">Belongs to the bacterial flagellin family.</text>
</comment>
<organism evidence="7 8">
    <name type="scientific">Erwinia aphidicola</name>
    <dbReference type="NCBI Taxonomy" id="68334"/>
    <lineage>
        <taxon>Bacteria</taxon>
        <taxon>Pseudomonadati</taxon>
        <taxon>Pseudomonadota</taxon>
        <taxon>Gammaproteobacteria</taxon>
        <taxon>Enterobacterales</taxon>
        <taxon>Erwiniaceae</taxon>
        <taxon>Erwinia</taxon>
    </lineage>
</organism>
<evidence type="ECO:0000259" key="6">
    <source>
        <dbReference type="Pfam" id="PF00700"/>
    </source>
</evidence>
<evidence type="ECO:0000313" key="8">
    <source>
        <dbReference type="Proteomes" id="UP001306592"/>
    </source>
</evidence>
<dbReference type="PANTHER" id="PTHR42792">
    <property type="entry name" value="FLAGELLIN"/>
    <property type="match status" value="1"/>
</dbReference>
<accession>A0ABU8D9U6</accession>
<comment type="caution">
    <text evidence="7">The sequence shown here is derived from an EMBL/GenBank/DDBJ whole genome shotgun (WGS) entry which is preliminary data.</text>
</comment>
<feature type="domain" description="Flagellin C-terminal" evidence="6">
    <location>
        <begin position="549"/>
        <end position="634"/>
    </location>
</feature>
<dbReference type="InterPro" id="IPR001492">
    <property type="entry name" value="Flagellin"/>
</dbReference>
<evidence type="ECO:0000256" key="4">
    <source>
        <dbReference type="RuleBase" id="RU362073"/>
    </source>
</evidence>
<evidence type="ECO:0000259" key="5">
    <source>
        <dbReference type="Pfam" id="PF00669"/>
    </source>
</evidence>
<dbReference type="PRINTS" id="PR00207">
    <property type="entry name" value="FLAGELLIN"/>
</dbReference>
<keyword evidence="8" id="KW-1185">Reference proteome</keyword>
<evidence type="ECO:0000313" key="7">
    <source>
        <dbReference type="EMBL" id="MEI2680299.1"/>
    </source>
</evidence>
<comment type="subcellular location">
    <subcellularLocation>
        <location evidence="4">Secreted</location>
    </subcellularLocation>
    <subcellularLocation>
        <location evidence="4">Bacterial flagellum</location>
    </subcellularLocation>
</comment>
<protein>
    <recommendedName>
        <fullName evidence="4">Flagellin</fullName>
    </recommendedName>
</protein>
<dbReference type="InterPro" id="IPR046358">
    <property type="entry name" value="Flagellin_C"/>
</dbReference>
<proteinExistence type="inferred from homology"/>
<gene>
    <name evidence="7" type="ORF">V8N49_01245</name>
</gene>
<keyword evidence="3 4" id="KW-0975">Bacterial flagellum</keyword>
<feature type="domain" description="Flagellin N-terminal" evidence="5">
    <location>
        <begin position="6"/>
        <end position="140"/>
    </location>
</feature>
<keyword evidence="7" id="KW-0966">Cell projection</keyword>
<name>A0ABU8D9U6_ERWAP</name>
<dbReference type="EMBL" id="JBANEI010000001">
    <property type="protein sequence ID" value="MEI2680299.1"/>
    <property type="molecule type" value="Genomic_DNA"/>
</dbReference>
<evidence type="ECO:0000256" key="2">
    <source>
        <dbReference type="ARBA" id="ARBA00022525"/>
    </source>
</evidence>
<reference evidence="7 8" key="1">
    <citation type="submission" date="2024-02" db="EMBL/GenBank/DDBJ databases">
        <title>First report Erwinia aphidicola in onion in Chile.</title>
        <authorList>
            <person name="Valenzuela M."/>
            <person name="Pena M."/>
            <person name="Dutta B."/>
        </authorList>
    </citation>
    <scope>NUCLEOTIDE SEQUENCE [LARGE SCALE GENOMIC DNA]</scope>
    <source>
        <strain evidence="7 8">QCJ3A</strain>
    </source>
</reference>